<dbReference type="KEGG" id="marh:Mia14_0342"/>
<accession>A0A218NMI1</accession>
<gene>
    <name evidence="2" type="ORF">Mia14_0342</name>
</gene>
<dbReference type="Proteomes" id="UP000197679">
    <property type="component" value="Chromosome"/>
</dbReference>
<dbReference type="GeneID" id="33313899"/>
<organism evidence="2 3">
    <name type="scientific">Candidatus Mancarchaeum acidiphilum</name>
    <dbReference type="NCBI Taxonomy" id="1920749"/>
    <lineage>
        <taxon>Archaea</taxon>
        <taxon>Candidatus Micrarchaeota</taxon>
        <taxon>Candidatus Mancarchaeum</taxon>
    </lineage>
</organism>
<dbReference type="AlphaFoldDB" id="A0A218NMI1"/>
<dbReference type="EMBL" id="CP019964">
    <property type="protein sequence ID" value="ASI13666.1"/>
    <property type="molecule type" value="Genomic_DNA"/>
</dbReference>
<dbReference type="PANTHER" id="PTHR35902:SF3">
    <property type="entry name" value="NPCBM-ASSOCIATED, NEW3 DOMAIN OF ALPHA-GALACTOSIDASE"/>
    <property type="match status" value="1"/>
</dbReference>
<name>A0A218NMI1_9ARCH</name>
<sequence>MSKFIVYLSVMIFATALLGVASAQGSDSFTLINAYFGSNGTVINPVPGQNSVPLTLVIESNQDKLLSNTSLELYNFNSGFKPINGQGSITEELPDVKPDQTFSITYYIDIPSYAREGTYYLDLEIEPNNTVSEEYTMLVPFIYGGVPSIKYTSDAPHLIPGEINNLTININDTGSGSVTSLQPYFSSEQPINGQNSSIPSIKVLSSPAKIGYLGVNQTVQENLSVYVPESAAGSIANIEITSKYLNYYGQQGMQNYTLSIPVEAPSNLVINETDSSAYLGKSTALAFKIENIGGSAVKSVVATLSTEVSGISITGNSTSYFTSIPAGSNVTYSPTIAVGPSVSEGGYAGTLDISYENQLGQQEQISYPIGFTAVGLTSLVTETPSVSAISEVGNVPIATVSGSLVDEGSGNAYYVTVYAYLKSNGKVIGSNSSYVGEIQLNSPMPFSVTVIPNTTNSNSFAAGFAGKGGFANKTGAFANRTTANKSAANSTDAAEPNYQNLTIEVYEKYQNSFSQNMVSTPETFAVPKPVAYNASAFAKYKVKTNNYTGYYVIAAVIIVIILAFAYRSKKSKSKKHRTGSVI</sequence>
<dbReference type="RefSeq" id="WP_088819830.1">
    <property type="nucleotide sequence ID" value="NZ_CP019964.1"/>
</dbReference>
<keyword evidence="1" id="KW-0812">Transmembrane</keyword>
<dbReference type="PANTHER" id="PTHR35902">
    <property type="entry name" value="S-LAYER DOMAIN-LIKE PROTEIN-RELATED"/>
    <property type="match status" value="1"/>
</dbReference>
<keyword evidence="1" id="KW-0472">Membrane</keyword>
<feature type="transmembrane region" description="Helical" evidence="1">
    <location>
        <begin position="547"/>
        <end position="566"/>
    </location>
</feature>
<evidence type="ECO:0000313" key="3">
    <source>
        <dbReference type="Proteomes" id="UP000197679"/>
    </source>
</evidence>
<evidence type="ECO:0000313" key="2">
    <source>
        <dbReference type="EMBL" id="ASI13666.1"/>
    </source>
</evidence>
<evidence type="ECO:0000256" key="1">
    <source>
        <dbReference type="SAM" id="Phobius"/>
    </source>
</evidence>
<reference evidence="2 3" key="1">
    <citation type="journal article" date="2017" name="Nat. Commun.">
        <title>'ARMAN' archaea depend on association with euryarchaeal host in culture and in situ.</title>
        <authorList>
            <person name="Golyshina O."/>
            <person name="Toshchakov S."/>
            <person name="Makarova K."/>
            <person name="Gavrilov S."/>
            <person name="Korzhenkov A."/>
            <person name="La Cono V."/>
            <person name="Arcadi E."/>
            <person name="Nechitaylo T."/>
            <person name="Ferrer M."/>
            <person name="Kublanov I."/>
            <person name="Wolf Y."/>
            <person name="Yakimov M."/>
            <person name="Golyshin P."/>
            <person name="Slesarev A."/>
            <person name="Kozyavkin S."/>
        </authorList>
    </citation>
    <scope>NUCLEOTIDE SEQUENCE [LARGE SCALE GENOMIC DNA]</scope>
    <source>
        <strain evidence="2 3">Mia14</strain>
    </source>
</reference>
<proteinExistence type="predicted"/>
<protein>
    <submittedName>
        <fullName evidence="2">Cell surface protein</fullName>
    </submittedName>
</protein>
<keyword evidence="3" id="KW-1185">Reference proteome</keyword>
<keyword evidence="1" id="KW-1133">Transmembrane helix</keyword>